<reference evidence="11" key="3">
    <citation type="submission" date="2023-05" db="EMBL/GenBank/DDBJ databases">
        <authorList>
            <person name="Smith C.H."/>
        </authorList>
    </citation>
    <scope>NUCLEOTIDE SEQUENCE</scope>
    <source>
        <strain evidence="11">CHS0354</strain>
        <tissue evidence="11">Mantle</tissue>
    </source>
</reference>
<evidence type="ECO:0000256" key="9">
    <source>
        <dbReference type="SAM" id="MobiDB-lite"/>
    </source>
</evidence>
<dbReference type="PROSITE" id="PS51044">
    <property type="entry name" value="ZF_SP_RING"/>
    <property type="match status" value="1"/>
</dbReference>
<evidence type="ECO:0000256" key="3">
    <source>
        <dbReference type="ARBA" id="ARBA00022723"/>
    </source>
</evidence>
<feature type="compositionally biased region" description="Polar residues" evidence="9">
    <location>
        <begin position="481"/>
        <end position="498"/>
    </location>
</feature>
<dbReference type="GO" id="GO:0000785">
    <property type="term" value="C:chromatin"/>
    <property type="evidence" value="ECO:0007669"/>
    <property type="project" value="TreeGrafter"/>
</dbReference>
<evidence type="ECO:0000256" key="2">
    <source>
        <dbReference type="ARBA" id="ARBA00022499"/>
    </source>
</evidence>
<feature type="compositionally biased region" description="Polar residues" evidence="9">
    <location>
        <begin position="918"/>
        <end position="981"/>
    </location>
</feature>
<evidence type="ECO:0000259" key="10">
    <source>
        <dbReference type="PROSITE" id="PS51044"/>
    </source>
</evidence>
<feature type="compositionally biased region" description="Pro residues" evidence="9">
    <location>
        <begin position="420"/>
        <end position="433"/>
    </location>
</feature>
<keyword evidence="2" id="KW-1017">Isopeptide bond</keyword>
<dbReference type="Pfam" id="PF25527">
    <property type="entry name" value="GBD-like_ZMIZ1_ZMIZ2"/>
    <property type="match status" value="1"/>
</dbReference>
<dbReference type="GO" id="GO:0016925">
    <property type="term" value="P:protein sumoylation"/>
    <property type="evidence" value="ECO:0007669"/>
    <property type="project" value="TreeGrafter"/>
</dbReference>
<keyword evidence="6" id="KW-0832">Ubl conjugation</keyword>
<dbReference type="InterPro" id="IPR004181">
    <property type="entry name" value="Znf_MIZ"/>
</dbReference>
<dbReference type="GO" id="GO:0003712">
    <property type="term" value="F:transcription coregulator activity"/>
    <property type="evidence" value="ECO:0007669"/>
    <property type="project" value="TreeGrafter"/>
</dbReference>
<keyword evidence="5" id="KW-0862">Zinc</keyword>
<feature type="compositionally biased region" description="Polar residues" evidence="9">
    <location>
        <begin position="452"/>
        <end position="467"/>
    </location>
</feature>
<feature type="domain" description="SP-RING-type" evidence="10">
    <location>
        <begin position="705"/>
        <end position="786"/>
    </location>
</feature>
<feature type="compositionally biased region" description="Polar residues" evidence="9">
    <location>
        <begin position="375"/>
        <end position="391"/>
    </location>
</feature>
<feature type="compositionally biased region" description="Low complexity" evidence="9">
    <location>
        <begin position="895"/>
        <end position="917"/>
    </location>
</feature>
<evidence type="ECO:0000256" key="1">
    <source>
        <dbReference type="ARBA" id="ARBA00004123"/>
    </source>
</evidence>
<gene>
    <name evidence="11" type="ORF">CHS0354_032022</name>
</gene>
<feature type="compositionally biased region" description="Polar residues" evidence="9">
    <location>
        <begin position="206"/>
        <end position="231"/>
    </location>
</feature>
<comment type="caution">
    <text evidence="11">The sequence shown here is derived from an EMBL/GenBank/DDBJ whole genome shotgun (WGS) entry which is preliminary data.</text>
</comment>
<dbReference type="EMBL" id="JAEAOA010001901">
    <property type="protein sequence ID" value="KAK3612420.1"/>
    <property type="molecule type" value="Genomic_DNA"/>
</dbReference>
<comment type="subcellular location">
    <subcellularLocation>
        <location evidence="1">Nucleus</location>
    </subcellularLocation>
</comment>
<feature type="region of interest" description="Disordered" evidence="9">
    <location>
        <begin position="340"/>
        <end position="518"/>
    </location>
</feature>
<feature type="compositionally biased region" description="Polar residues" evidence="9">
    <location>
        <begin position="164"/>
        <end position="197"/>
    </location>
</feature>
<evidence type="ECO:0000256" key="5">
    <source>
        <dbReference type="ARBA" id="ARBA00022833"/>
    </source>
</evidence>
<dbReference type="PANTHER" id="PTHR10782:SF4">
    <property type="entry name" value="TONALLI, ISOFORM E"/>
    <property type="match status" value="1"/>
</dbReference>
<evidence type="ECO:0000256" key="6">
    <source>
        <dbReference type="ARBA" id="ARBA00022843"/>
    </source>
</evidence>
<dbReference type="InterPro" id="IPR013083">
    <property type="entry name" value="Znf_RING/FYVE/PHD"/>
</dbReference>
<evidence type="ECO:0000256" key="4">
    <source>
        <dbReference type="ARBA" id="ARBA00022771"/>
    </source>
</evidence>
<dbReference type="GO" id="GO:0061665">
    <property type="term" value="F:SUMO ligase activity"/>
    <property type="evidence" value="ECO:0007669"/>
    <property type="project" value="TreeGrafter"/>
</dbReference>
<accession>A0AAE0WHL1</accession>
<dbReference type="GO" id="GO:0005634">
    <property type="term" value="C:nucleus"/>
    <property type="evidence" value="ECO:0007669"/>
    <property type="project" value="UniProtKB-SubCell"/>
</dbReference>
<feature type="compositionally biased region" description="Low complexity" evidence="9">
    <location>
        <begin position="1039"/>
        <end position="1056"/>
    </location>
</feature>
<feature type="compositionally biased region" description="Pro residues" evidence="9">
    <location>
        <begin position="501"/>
        <end position="518"/>
    </location>
</feature>
<evidence type="ECO:0000313" key="12">
    <source>
        <dbReference type="Proteomes" id="UP001195483"/>
    </source>
</evidence>
<dbReference type="InterPro" id="IPR040797">
    <property type="entry name" value="ZMIZ1_N"/>
</dbReference>
<keyword evidence="7" id="KW-0539">Nucleus</keyword>
<dbReference type="GO" id="GO:0045944">
    <property type="term" value="P:positive regulation of transcription by RNA polymerase II"/>
    <property type="evidence" value="ECO:0007669"/>
    <property type="project" value="UniProtKB-ARBA"/>
</dbReference>
<dbReference type="Pfam" id="PF18028">
    <property type="entry name" value="Zmiz1_N"/>
    <property type="match status" value="1"/>
</dbReference>
<feature type="compositionally biased region" description="Polar residues" evidence="9">
    <location>
        <begin position="400"/>
        <end position="415"/>
    </location>
</feature>
<dbReference type="AlphaFoldDB" id="A0AAE0WHL1"/>
<dbReference type="Proteomes" id="UP001195483">
    <property type="component" value="Unassembled WGS sequence"/>
</dbReference>
<keyword evidence="4 8" id="KW-0863">Zinc-finger</keyword>
<dbReference type="FunFam" id="3.30.40.10:FF:000012">
    <property type="entry name" value="Zinc finger MIZ domain-containing protein 2"/>
    <property type="match status" value="1"/>
</dbReference>
<feature type="compositionally biased region" description="Gly residues" evidence="9">
    <location>
        <begin position="1025"/>
        <end position="1038"/>
    </location>
</feature>
<evidence type="ECO:0000256" key="8">
    <source>
        <dbReference type="PROSITE-ProRule" id="PRU00452"/>
    </source>
</evidence>
<dbReference type="InterPro" id="IPR057847">
    <property type="entry name" value="ZMIZ1/ZMIZ2_GBD-like"/>
</dbReference>
<sequence length="1063" mass="115584">MGPELGPNPQAPVTLTDMERHVQQTNDRLHCIKQHLSNPAAFQSAARELLEWCSDPRAFQKSFENSLIACLTVVSQVSAQPGFDLDLGYRLLAVCAAHREKLTPKSSGLLSMWCEELGRLLLLRHQKNRQPDSKTPDMHPQIQKPMPPMPGDPNAAWAGGNPSGGPQQSLSVVTTVWGMSQTPQNGPYAHNTQSGYTNSSMSSNNYTQPPQAFPSSQLQKSAYNQSVQNATLYRRDSASYQRPSGYPPTPNTPGSNTPMSGAPNDYHAPPGALSAAALVAAAATATATATATASMVALQEQQNQQQQQQQMNMQMNMNNQYAPQMQMQGQQAPYNSQYQGMPQRAPGPMSMGQGPGPGPGPGPIKSGAGMASIYRSRNSVQPYPNPQQIMQQKRGPQMAQYPNGTQYGVPQSPYMNHQYPPKPQYPTQQPLPSPTYGGPQPSPTYGGPQPTMRPNGQTPQYVNQFPPNRQPPQGQPAYGQFSPSPTQQNFQQAQNMNYPHSPLPGNPTPPMTPSNVPPYPGDVKPYVGEYKPSMVPKKDPDELRLTFPVRDGVVLPPFRLEHNLAVSNHVFHLRESVYQTLMWRSDLELQLKCFHHEDRQMNTNWPASVTVSVNATPLSILRGENKTSHKPLYLKNVCRPGRNTIQITVTACCCSHLFVLQLVHRPSVRSVLQGLLRKRLLPAEHCITKIKRNFTNVSSNNALNGEDGVEQTAIKVSLKCPITFRRITLPARGHDCKHVQCFDLESYLQLNCERGQWRCPVCNKPALLEGLEIDQYIWGILTNLASTEFEEVTIDPTASWKPVPIKTIKEEDTGGDPCAAGRWVKAMSPSSMQLPTMNSWDMGPQHSPYPMRPSSQGPPFSGSYGPGGEGPGVYPSGDFSGPLSHLPPGGVGGDMNSLNSVNSMNSMNSMNSGDMMNKQMNPHGQFLQSSDPNVLSHQPSSMNNHLPPSSQSQAMNNCTSSNGNHPLNHHQVQSSGGNPPTSGADDLNFDPTAIIDGDPSAPGIELTSLDNLGDPIELLSYLGPPEGGDNSGQNGSNGTGNTNSGSNANTSANNDDILAFFES</sequence>
<dbReference type="Pfam" id="PF02891">
    <property type="entry name" value="zf-MIZ"/>
    <property type="match status" value="1"/>
</dbReference>
<reference evidence="11" key="1">
    <citation type="journal article" date="2021" name="Genome Biol. Evol.">
        <title>A High-Quality Reference Genome for a Parasitic Bivalve with Doubly Uniparental Inheritance (Bivalvia: Unionida).</title>
        <authorList>
            <person name="Smith C.H."/>
        </authorList>
    </citation>
    <scope>NUCLEOTIDE SEQUENCE</scope>
    <source>
        <strain evidence="11">CHS0354</strain>
    </source>
</reference>
<evidence type="ECO:0000256" key="7">
    <source>
        <dbReference type="ARBA" id="ARBA00023242"/>
    </source>
</evidence>
<dbReference type="PANTHER" id="PTHR10782">
    <property type="entry name" value="ZINC FINGER MIZ DOMAIN-CONTAINING PROTEIN"/>
    <property type="match status" value="1"/>
</dbReference>
<feature type="compositionally biased region" description="Low complexity" evidence="9">
    <location>
        <begin position="853"/>
        <end position="863"/>
    </location>
</feature>
<name>A0AAE0WHL1_9BIVA</name>
<evidence type="ECO:0000313" key="11">
    <source>
        <dbReference type="EMBL" id="KAK3612420.1"/>
    </source>
</evidence>
<protein>
    <recommendedName>
        <fullName evidence="10">SP-RING-type domain-containing protein</fullName>
    </recommendedName>
</protein>
<dbReference type="Gene3D" id="3.30.40.10">
    <property type="entry name" value="Zinc/RING finger domain, C3HC4 (zinc finger)"/>
    <property type="match status" value="1"/>
</dbReference>
<keyword evidence="12" id="KW-1185">Reference proteome</keyword>
<feature type="region of interest" description="Disordered" evidence="9">
    <location>
        <begin position="834"/>
        <end position="1063"/>
    </location>
</feature>
<feature type="region of interest" description="Disordered" evidence="9">
    <location>
        <begin position="128"/>
        <end position="267"/>
    </location>
</feature>
<organism evidence="11 12">
    <name type="scientific">Potamilus streckersoni</name>
    <dbReference type="NCBI Taxonomy" id="2493646"/>
    <lineage>
        <taxon>Eukaryota</taxon>
        <taxon>Metazoa</taxon>
        <taxon>Spiralia</taxon>
        <taxon>Lophotrochozoa</taxon>
        <taxon>Mollusca</taxon>
        <taxon>Bivalvia</taxon>
        <taxon>Autobranchia</taxon>
        <taxon>Heteroconchia</taxon>
        <taxon>Palaeoheterodonta</taxon>
        <taxon>Unionida</taxon>
        <taxon>Unionoidea</taxon>
        <taxon>Unionidae</taxon>
        <taxon>Ambleminae</taxon>
        <taxon>Lampsilini</taxon>
        <taxon>Potamilus</taxon>
    </lineage>
</organism>
<dbReference type="GO" id="GO:0008270">
    <property type="term" value="F:zinc ion binding"/>
    <property type="evidence" value="ECO:0007669"/>
    <property type="project" value="UniProtKB-KW"/>
</dbReference>
<proteinExistence type="predicted"/>
<keyword evidence="3" id="KW-0479">Metal-binding</keyword>
<reference evidence="11" key="2">
    <citation type="journal article" date="2021" name="Genome Biol. Evol.">
        <title>Developing a high-quality reference genome for a parasitic bivalve with doubly uniparental inheritance (Bivalvia: Unionida).</title>
        <authorList>
            <person name="Smith C.H."/>
        </authorList>
    </citation>
    <scope>NUCLEOTIDE SEQUENCE</scope>
    <source>
        <strain evidence="11">CHS0354</strain>
        <tissue evidence="11">Mantle</tissue>
    </source>
</reference>